<accession>A0ABD3KTF7</accession>
<gene>
    <name evidence="5" type="ORF">ACJRO7_021763</name>
</gene>
<dbReference type="InterPro" id="IPR002902">
    <property type="entry name" value="GNK2"/>
</dbReference>
<proteinExistence type="predicted"/>
<dbReference type="PROSITE" id="PS51473">
    <property type="entry name" value="GNK2"/>
    <property type="match status" value="1"/>
</dbReference>
<sequence length="169" mass="18596">MNSCFIISLCLSSSSFFIDILSIEAAPDYLFHDCPNTTLFTPNSTYRSNLHALLSSLSSAAAGSTDGFANAIAGQNPLERAYGLFLCRGDLNSTECSRCVAAGEQDILHRCPNQRVSTIWYDQCMLRYSNRSILSAMERSLDRVLYDVGNVTDPTRFREEGCSSGGKLH</sequence>
<dbReference type="InterPro" id="IPR038408">
    <property type="entry name" value="GNK2_sf"/>
</dbReference>
<dbReference type="CDD" id="cd23509">
    <property type="entry name" value="Gnk2-like"/>
    <property type="match status" value="1"/>
</dbReference>
<feature type="domain" description="Gnk2-homologous" evidence="4">
    <location>
        <begin position="28"/>
        <end position="133"/>
    </location>
</feature>
<dbReference type="PANTHER" id="PTHR32099:SF105">
    <property type="entry name" value="CYSTEINE-RICH REPEAT SECRETORY PROTEIN 1"/>
    <property type="match status" value="1"/>
</dbReference>
<evidence type="ECO:0000256" key="1">
    <source>
        <dbReference type="ARBA" id="ARBA00022729"/>
    </source>
</evidence>
<organism evidence="5 6">
    <name type="scientific">Eucalyptus globulus</name>
    <name type="common">Tasmanian blue gum</name>
    <dbReference type="NCBI Taxonomy" id="34317"/>
    <lineage>
        <taxon>Eukaryota</taxon>
        <taxon>Viridiplantae</taxon>
        <taxon>Streptophyta</taxon>
        <taxon>Embryophyta</taxon>
        <taxon>Tracheophyta</taxon>
        <taxon>Spermatophyta</taxon>
        <taxon>Magnoliopsida</taxon>
        <taxon>eudicotyledons</taxon>
        <taxon>Gunneridae</taxon>
        <taxon>Pentapetalae</taxon>
        <taxon>rosids</taxon>
        <taxon>malvids</taxon>
        <taxon>Myrtales</taxon>
        <taxon>Myrtaceae</taxon>
        <taxon>Myrtoideae</taxon>
        <taxon>Eucalypteae</taxon>
        <taxon>Eucalyptus</taxon>
    </lineage>
</organism>
<feature type="signal peptide" evidence="3">
    <location>
        <begin position="1"/>
        <end position="25"/>
    </location>
</feature>
<name>A0ABD3KTF7_EUCGL</name>
<dbReference type="Gene3D" id="3.30.430.20">
    <property type="entry name" value="Gnk2 domain, C-X8-C-X2-C motif"/>
    <property type="match status" value="1"/>
</dbReference>
<comment type="caution">
    <text evidence="5">The sequence shown here is derived from an EMBL/GenBank/DDBJ whole genome shotgun (WGS) entry which is preliminary data.</text>
</comment>
<evidence type="ECO:0000259" key="4">
    <source>
        <dbReference type="PROSITE" id="PS51473"/>
    </source>
</evidence>
<reference evidence="5 6" key="1">
    <citation type="submission" date="2024-11" db="EMBL/GenBank/DDBJ databases">
        <title>Chromosome-level genome assembly of Eucalyptus globulus Labill. provides insights into its genome evolution.</title>
        <authorList>
            <person name="Li X."/>
        </authorList>
    </citation>
    <scope>NUCLEOTIDE SEQUENCE [LARGE SCALE GENOMIC DNA]</scope>
    <source>
        <strain evidence="5">CL2024</strain>
        <tissue evidence="5">Fresh tender leaves</tissue>
    </source>
</reference>
<dbReference type="Proteomes" id="UP001634007">
    <property type="component" value="Unassembled WGS sequence"/>
</dbReference>
<evidence type="ECO:0000313" key="5">
    <source>
        <dbReference type="EMBL" id="KAL3740531.1"/>
    </source>
</evidence>
<evidence type="ECO:0000256" key="2">
    <source>
        <dbReference type="ARBA" id="ARBA00022737"/>
    </source>
</evidence>
<feature type="chain" id="PRO_5044869681" description="Gnk2-homologous domain-containing protein" evidence="3">
    <location>
        <begin position="26"/>
        <end position="169"/>
    </location>
</feature>
<dbReference type="AlphaFoldDB" id="A0ABD3KTF7"/>
<dbReference type="EMBL" id="JBJKBG010000005">
    <property type="protein sequence ID" value="KAL3740531.1"/>
    <property type="molecule type" value="Genomic_DNA"/>
</dbReference>
<evidence type="ECO:0000256" key="3">
    <source>
        <dbReference type="SAM" id="SignalP"/>
    </source>
</evidence>
<protein>
    <recommendedName>
        <fullName evidence="4">Gnk2-homologous domain-containing protein</fullName>
    </recommendedName>
</protein>
<keyword evidence="2" id="KW-0677">Repeat</keyword>
<keyword evidence="6" id="KW-1185">Reference proteome</keyword>
<dbReference type="FunFam" id="3.30.430.20:FF:000003">
    <property type="entry name" value="Cysteine-rich RLK (RECEPTOR-like protein kinase) 10"/>
    <property type="match status" value="1"/>
</dbReference>
<dbReference type="PANTHER" id="PTHR32099">
    <property type="entry name" value="CYSTEINE-RICH REPEAT SECRETORY PROTEIN"/>
    <property type="match status" value="1"/>
</dbReference>
<evidence type="ECO:0000313" key="6">
    <source>
        <dbReference type="Proteomes" id="UP001634007"/>
    </source>
</evidence>
<dbReference type="Pfam" id="PF01657">
    <property type="entry name" value="Stress-antifung"/>
    <property type="match status" value="1"/>
</dbReference>
<keyword evidence="1 3" id="KW-0732">Signal</keyword>